<accession>A0A8J6TDN1</accession>
<gene>
    <name evidence="2" type="ORF">H8E41_13950</name>
</gene>
<reference evidence="2 3" key="1">
    <citation type="submission" date="2020-08" db="EMBL/GenBank/DDBJ databases">
        <title>Bridging the membrane lipid divide: bacteria of the FCB group superphylum have the potential to synthesize archaeal ether lipids.</title>
        <authorList>
            <person name="Villanueva L."/>
            <person name="Von Meijenfeldt F.A.B."/>
            <person name="Westbye A.B."/>
            <person name="Yadav S."/>
            <person name="Hopmans E.C."/>
            <person name="Dutilh B.E."/>
            <person name="Sinninghe Damste J.S."/>
        </authorList>
    </citation>
    <scope>NUCLEOTIDE SEQUENCE [LARGE SCALE GENOMIC DNA]</scope>
    <source>
        <strain evidence="2">NIOZ-UU47</strain>
    </source>
</reference>
<proteinExistence type="predicted"/>
<dbReference type="Proteomes" id="UP000614424">
    <property type="component" value="Unassembled WGS sequence"/>
</dbReference>
<protein>
    <submittedName>
        <fullName evidence="2">Uncharacterized protein</fullName>
    </submittedName>
</protein>
<feature type="transmembrane region" description="Helical" evidence="1">
    <location>
        <begin position="85"/>
        <end position="103"/>
    </location>
</feature>
<sequence>MDVTAKKKGSLDYYLILATVAVLFAISVICIYSMFYFKIAQVQQMEPAIKAAYMSKMNTVISPFLIILILLLGICVPKRLLPTRWMVYCSVLMAVAALAVSFFQGIKTGLVFVLVTALILQVLVLILALGGSERLNFTKKGYWVRVGSSLLHLGMILFVLDLFFYKQQALHLALFWVTTVATVLGMTFCFYAENVVGVFRRKEKHLS</sequence>
<comment type="caution">
    <text evidence="2">The sequence shown here is derived from an EMBL/GenBank/DDBJ whole genome shotgun (WGS) entry which is preliminary data.</text>
</comment>
<feature type="transmembrane region" description="Helical" evidence="1">
    <location>
        <begin position="170"/>
        <end position="192"/>
    </location>
</feature>
<feature type="transmembrane region" description="Helical" evidence="1">
    <location>
        <begin position="12"/>
        <end position="37"/>
    </location>
</feature>
<dbReference type="AlphaFoldDB" id="A0A8J6TDN1"/>
<evidence type="ECO:0000313" key="3">
    <source>
        <dbReference type="Proteomes" id="UP000614424"/>
    </source>
</evidence>
<keyword evidence="1" id="KW-1133">Transmembrane helix</keyword>
<evidence type="ECO:0000256" key="1">
    <source>
        <dbReference type="SAM" id="Phobius"/>
    </source>
</evidence>
<feature type="transmembrane region" description="Helical" evidence="1">
    <location>
        <begin position="109"/>
        <end position="130"/>
    </location>
</feature>
<keyword evidence="1" id="KW-0472">Membrane</keyword>
<evidence type="ECO:0000313" key="2">
    <source>
        <dbReference type="EMBL" id="MBC8318996.1"/>
    </source>
</evidence>
<name>A0A8J6TDN1_9BACT</name>
<keyword evidence="1" id="KW-0812">Transmembrane</keyword>
<feature type="transmembrane region" description="Helical" evidence="1">
    <location>
        <begin position="142"/>
        <end position="164"/>
    </location>
</feature>
<feature type="transmembrane region" description="Helical" evidence="1">
    <location>
        <begin position="57"/>
        <end position="76"/>
    </location>
</feature>
<dbReference type="EMBL" id="JACNJZ010000209">
    <property type="protein sequence ID" value="MBC8318996.1"/>
    <property type="molecule type" value="Genomic_DNA"/>
</dbReference>
<organism evidence="2 3">
    <name type="scientific">Candidatus Desulfobia pelagia</name>
    <dbReference type="NCBI Taxonomy" id="2841692"/>
    <lineage>
        <taxon>Bacteria</taxon>
        <taxon>Pseudomonadati</taxon>
        <taxon>Thermodesulfobacteriota</taxon>
        <taxon>Desulfobulbia</taxon>
        <taxon>Desulfobulbales</taxon>
        <taxon>Desulfobulbaceae</taxon>
        <taxon>Candidatus Desulfobia</taxon>
    </lineage>
</organism>